<evidence type="ECO:0000313" key="2">
    <source>
        <dbReference type="RefSeq" id="XP_033456238.1"/>
    </source>
</evidence>
<protein>
    <submittedName>
        <fullName evidence="2">Uncharacterized protein</fullName>
    </submittedName>
</protein>
<reference evidence="2" key="3">
    <citation type="submission" date="2025-08" db="UniProtKB">
        <authorList>
            <consortium name="RefSeq"/>
        </authorList>
    </citation>
    <scope>IDENTIFICATION</scope>
    <source>
        <strain evidence="2">CBS 342.82</strain>
    </source>
</reference>
<organism evidence="2">
    <name type="scientific">Dissoconium aciculare CBS 342.82</name>
    <dbReference type="NCBI Taxonomy" id="1314786"/>
    <lineage>
        <taxon>Eukaryota</taxon>
        <taxon>Fungi</taxon>
        <taxon>Dikarya</taxon>
        <taxon>Ascomycota</taxon>
        <taxon>Pezizomycotina</taxon>
        <taxon>Dothideomycetes</taxon>
        <taxon>Dothideomycetidae</taxon>
        <taxon>Mycosphaerellales</taxon>
        <taxon>Dissoconiaceae</taxon>
        <taxon>Dissoconium</taxon>
    </lineage>
</organism>
<dbReference type="GeneID" id="54363580"/>
<accession>A0A6J3LX37</accession>
<proteinExistence type="predicted"/>
<dbReference type="AlphaFoldDB" id="A0A6J3LX37"/>
<reference evidence="2" key="2">
    <citation type="submission" date="2020-04" db="EMBL/GenBank/DDBJ databases">
        <authorList>
            <consortium name="NCBI Genome Project"/>
        </authorList>
    </citation>
    <scope>NUCLEOTIDE SEQUENCE</scope>
    <source>
        <strain evidence="2">CBS 342.82</strain>
    </source>
</reference>
<reference evidence="2" key="1">
    <citation type="submission" date="2020-01" db="EMBL/GenBank/DDBJ databases">
        <authorList>
            <consortium name="DOE Joint Genome Institute"/>
            <person name="Haridas S."/>
            <person name="Albert R."/>
            <person name="Binder M."/>
            <person name="Bloem J."/>
            <person name="Labutti K."/>
            <person name="Salamov A."/>
            <person name="Andreopoulos B."/>
            <person name="Baker S.E."/>
            <person name="Barry K."/>
            <person name="Bills G."/>
            <person name="Bluhm B.H."/>
            <person name="Cannon C."/>
            <person name="Castanera R."/>
            <person name="Culley D.E."/>
            <person name="Daum C."/>
            <person name="Ezra D."/>
            <person name="Gonzalez J.B."/>
            <person name="Henrissat B."/>
            <person name="Kuo A."/>
            <person name="Liang C."/>
            <person name="Lipzen A."/>
            <person name="Lutzoni F."/>
            <person name="Magnuson J."/>
            <person name="Mondo S."/>
            <person name="Nolan M."/>
            <person name="Ohm R."/>
            <person name="Pangilinan J."/>
            <person name="Park H.-J."/>
            <person name="Ramirez L."/>
            <person name="Alfaro M."/>
            <person name="Sun H."/>
            <person name="Tritt A."/>
            <person name="Yoshinaga Y."/>
            <person name="Zwiers L.-H."/>
            <person name="Turgeon B.G."/>
            <person name="Goodwin S.B."/>
            <person name="Spatafora J.W."/>
            <person name="Crous P.W."/>
            <person name="Grigoriev I.V."/>
        </authorList>
    </citation>
    <scope>NUCLEOTIDE SEQUENCE</scope>
    <source>
        <strain evidence="2">CBS 342.82</strain>
    </source>
</reference>
<sequence>MTHISAFVPIDRTLSMSLAVISPLNKLFTPHPDLSLSNGLMMKPRLSTSAGSAPLARPLRS</sequence>
<dbReference type="Proteomes" id="UP000504637">
    <property type="component" value="Unplaced"/>
</dbReference>
<gene>
    <name evidence="2" type="ORF">K489DRAFT_384112</name>
</gene>
<evidence type="ECO:0000313" key="1">
    <source>
        <dbReference type="Proteomes" id="UP000504637"/>
    </source>
</evidence>
<keyword evidence="1" id="KW-1185">Reference proteome</keyword>
<dbReference type="RefSeq" id="XP_033456238.1">
    <property type="nucleotide sequence ID" value="XM_033605780.1"/>
</dbReference>
<name>A0A6J3LX37_9PEZI</name>